<protein>
    <submittedName>
        <fullName evidence="5">Allophanate hydrolase</fullName>
    </submittedName>
</protein>
<evidence type="ECO:0000256" key="2">
    <source>
        <dbReference type="ARBA" id="ARBA00022801"/>
    </source>
</evidence>
<dbReference type="InterPro" id="IPR029000">
    <property type="entry name" value="Cyclophilin-like_dom_sf"/>
</dbReference>
<dbReference type="InterPro" id="IPR003833">
    <property type="entry name" value="CT_C_D"/>
</dbReference>
<dbReference type="RefSeq" id="WP_188457828.1">
    <property type="nucleotide sequence ID" value="NZ_BMGM01000003.1"/>
</dbReference>
<keyword evidence="3" id="KW-0067">ATP-binding</keyword>
<keyword evidence="2 5" id="KW-0378">Hydrolase</keyword>
<evidence type="ECO:0000256" key="1">
    <source>
        <dbReference type="ARBA" id="ARBA00022741"/>
    </source>
</evidence>
<keyword evidence="6" id="KW-1185">Reference proteome</keyword>
<gene>
    <name evidence="5" type="ORF">GCM10010832_08200</name>
</gene>
<dbReference type="PANTHER" id="PTHR34698">
    <property type="entry name" value="5-OXOPROLINASE SUBUNIT B"/>
    <property type="match status" value="1"/>
</dbReference>
<dbReference type="PANTHER" id="PTHR34698:SF2">
    <property type="entry name" value="5-OXOPROLINASE SUBUNIT B"/>
    <property type="match status" value="1"/>
</dbReference>
<dbReference type="GO" id="GO:0016787">
    <property type="term" value="F:hydrolase activity"/>
    <property type="evidence" value="ECO:0007669"/>
    <property type="project" value="UniProtKB-KW"/>
</dbReference>
<evidence type="ECO:0000256" key="3">
    <source>
        <dbReference type="ARBA" id="ARBA00022840"/>
    </source>
</evidence>
<feature type="domain" description="Carboxyltransferase" evidence="4">
    <location>
        <begin position="5"/>
        <end position="210"/>
    </location>
</feature>
<accession>A0ABQ1SH17</accession>
<reference evidence="6" key="1">
    <citation type="journal article" date="2019" name="Int. J. Syst. Evol. Microbiol.">
        <title>The Global Catalogue of Microorganisms (GCM) 10K type strain sequencing project: providing services to taxonomists for standard genome sequencing and annotation.</title>
        <authorList>
            <consortium name="The Broad Institute Genomics Platform"/>
            <consortium name="The Broad Institute Genome Sequencing Center for Infectious Disease"/>
            <person name="Wu L."/>
            <person name="Ma J."/>
        </authorList>
    </citation>
    <scope>NUCLEOTIDE SEQUENCE [LARGE SCALE GENOMIC DNA]</scope>
    <source>
        <strain evidence="6">CGMCC 1.12931</strain>
    </source>
</reference>
<evidence type="ECO:0000259" key="4">
    <source>
        <dbReference type="SMART" id="SM00796"/>
    </source>
</evidence>
<dbReference type="EMBL" id="BMGM01000003">
    <property type="protein sequence ID" value="GGE30081.1"/>
    <property type="molecule type" value="Genomic_DNA"/>
</dbReference>
<dbReference type="InterPro" id="IPR010016">
    <property type="entry name" value="PxpB"/>
</dbReference>
<proteinExistence type="predicted"/>
<dbReference type="Proteomes" id="UP000599179">
    <property type="component" value="Unassembled WGS sequence"/>
</dbReference>
<keyword evidence="1" id="KW-0547">Nucleotide-binding</keyword>
<dbReference type="Gene3D" id="2.40.100.10">
    <property type="entry name" value="Cyclophilin-like"/>
    <property type="match status" value="1"/>
</dbReference>
<evidence type="ECO:0000313" key="6">
    <source>
        <dbReference type="Proteomes" id="UP000599179"/>
    </source>
</evidence>
<comment type="caution">
    <text evidence="5">The sequence shown here is derived from an EMBL/GenBank/DDBJ whole genome shotgun (WGS) entry which is preliminary data.</text>
</comment>
<dbReference type="SMART" id="SM00796">
    <property type="entry name" value="AHS1"/>
    <property type="match status" value="1"/>
</dbReference>
<sequence>MLNIKRILNLGSHVILVEFDTEIKPESLHQLLKIKAVLAKKYHHKKVEVTNTYASLCIHFLNENKIELNTEKERIKSIISSIDLSEISSAISSKLHVLPVCYADEFAPDLDFLAKELKLSKQQIINLHTEPKYTIYFHGFLPGFLYLGGLPETLHFPRKKTPRLQIPKGSVGIGGEQTGVYPSESPGGWQLIGNCPLDLFDVYQNPPTQFQAGDQIQFEAISKEAHQEIKQQVKEGKYQHQIQTHD</sequence>
<dbReference type="NCBIfam" id="TIGR00370">
    <property type="entry name" value="5-oxoprolinase subunit PxpB"/>
    <property type="match status" value="1"/>
</dbReference>
<dbReference type="SUPFAM" id="SSF160467">
    <property type="entry name" value="PH0987 N-terminal domain-like"/>
    <property type="match status" value="1"/>
</dbReference>
<evidence type="ECO:0000313" key="5">
    <source>
        <dbReference type="EMBL" id="GGE30081.1"/>
    </source>
</evidence>
<dbReference type="Pfam" id="PF02682">
    <property type="entry name" value="CT_C_D"/>
    <property type="match status" value="1"/>
</dbReference>
<dbReference type="SUPFAM" id="SSF50891">
    <property type="entry name" value="Cyclophilin-like"/>
    <property type="match status" value="1"/>
</dbReference>
<organism evidence="5 6">
    <name type="scientific">Psychroflexus planctonicus</name>
    <dbReference type="NCBI Taxonomy" id="1526575"/>
    <lineage>
        <taxon>Bacteria</taxon>
        <taxon>Pseudomonadati</taxon>
        <taxon>Bacteroidota</taxon>
        <taxon>Flavobacteriia</taxon>
        <taxon>Flavobacteriales</taxon>
        <taxon>Flavobacteriaceae</taxon>
        <taxon>Psychroflexus</taxon>
    </lineage>
</organism>
<name>A0ABQ1SH17_9FLAO</name>
<dbReference type="Gene3D" id="3.30.1360.40">
    <property type="match status" value="1"/>
</dbReference>